<comment type="caution">
    <text evidence="2">The sequence shown here is derived from an EMBL/GenBank/DDBJ whole genome shotgun (WGS) entry which is preliminary data.</text>
</comment>
<keyword evidence="3" id="KW-1185">Reference proteome</keyword>
<dbReference type="OrthoDB" id="576140at2"/>
<dbReference type="NCBIfam" id="TIGR03299">
    <property type="entry name" value="LGT_TIGR03299"/>
    <property type="match status" value="1"/>
</dbReference>
<gene>
    <name evidence="2" type="ORF">SZN_04726</name>
</gene>
<evidence type="ECO:0000313" key="3">
    <source>
        <dbReference type="Proteomes" id="UP000004217"/>
    </source>
</evidence>
<reference evidence="2 3" key="1">
    <citation type="submission" date="2011-08" db="EMBL/GenBank/DDBJ databases">
        <authorList>
            <person name="Lin Y."/>
            <person name="Hao X."/>
            <person name="Johnstone L."/>
            <person name="Miller S.J."/>
            <person name="Wei G."/>
            <person name="Rensing C."/>
        </authorList>
    </citation>
    <scope>NUCLEOTIDE SEQUENCE [LARGE SCALE GENOMIC DNA]</scope>
    <source>
        <strain evidence="2 3">K42</strain>
    </source>
</reference>
<dbReference type="InterPro" id="IPR026325">
    <property type="entry name" value="DUF932"/>
</dbReference>
<dbReference type="EMBL" id="AGBF01000007">
    <property type="protein sequence ID" value="EGX61128.1"/>
    <property type="molecule type" value="Genomic_DNA"/>
</dbReference>
<dbReference type="PATRIC" id="fig|700597.3.peg.915"/>
<dbReference type="Proteomes" id="UP000004217">
    <property type="component" value="Unassembled WGS sequence"/>
</dbReference>
<evidence type="ECO:0000256" key="1">
    <source>
        <dbReference type="SAM" id="MobiDB-lite"/>
    </source>
</evidence>
<dbReference type="RefSeq" id="WP_007491905.1">
    <property type="nucleotide sequence ID" value="NZ_AGBF01000007.1"/>
</dbReference>
<evidence type="ECO:0000313" key="2">
    <source>
        <dbReference type="EMBL" id="EGX61128.1"/>
    </source>
</evidence>
<feature type="compositionally biased region" description="Polar residues" evidence="1">
    <location>
        <begin position="1"/>
        <end position="20"/>
    </location>
</feature>
<proteinExistence type="predicted"/>
<dbReference type="AlphaFoldDB" id="G2G639"/>
<accession>G2G639</accession>
<dbReference type="Pfam" id="PF06067">
    <property type="entry name" value="DUF932"/>
    <property type="match status" value="1"/>
</dbReference>
<protein>
    <recommendedName>
        <fullName evidence="4">DUF932 domain-containing protein</fullName>
    </recommendedName>
</protein>
<organism evidence="2 3">
    <name type="scientific">Streptomyces zinciresistens K42</name>
    <dbReference type="NCBI Taxonomy" id="700597"/>
    <lineage>
        <taxon>Bacteria</taxon>
        <taxon>Bacillati</taxon>
        <taxon>Actinomycetota</taxon>
        <taxon>Actinomycetes</taxon>
        <taxon>Kitasatosporales</taxon>
        <taxon>Streptomycetaceae</taxon>
        <taxon>Streptomyces</taxon>
    </lineage>
</organism>
<name>G2G639_9ACTN</name>
<evidence type="ECO:0008006" key="4">
    <source>
        <dbReference type="Google" id="ProtNLM"/>
    </source>
</evidence>
<sequence>MISTVSTTASPRSNASTSAASYLEPADKRNLGGDSGGPLLELPTWSAVRAHYGLTWEPVAAPVLASGPDGLPILEGIDESGNPVYQTEGDHKKIVRDDSWATLGIPRSGYEVLDHALLGRIIAPVMEAPGAKVRMLRELRGGRSVMGLIELTREARGFAGDPSPWTLTVGFQASHDGKGSLKVWGSAERLWCTNQWNAAMRRSRAAGHFYTIKHTKSALDQIEQARHLVSVLRRDFDGFLKDREALHRMPVTRAQREQFIERMVQLPEQAAEMKEDDYRIRRVHERRDVLRGIFASSTMAGVGLTAGALVEAAGELSDWGGRQTVDGRIRRSLLEQNTFKMRAMHEALALAA</sequence>
<dbReference type="InterPro" id="IPR017686">
    <property type="entry name" value="Phg/plasmid-like_prot"/>
</dbReference>
<feature type="region of interest" description="Disordered" evidence="1">
    <location>
        <begin position="1"/>
        <end position="21"/>
    </location>
</feature>